<dbReference type="Gene3D" id="3.30.1380.10">
    <property type="match status" value="1"/>
</dbReference>
<reference evidence="2 3" key="1">
    <citation type="submission" date="2017-04" db="EMBL/GenBank/DDBJ databases">
        <authorList>
            <person name="Afonso C.L."/>
            <person name="Miller P.J."/>
            <person name="Scott M.A."/>
            <person name="Spackman E."/>
            <person name="Goraichik I."/>
            <person name="Dimitrov K.M."/>
            <person name="Suarez D.L."/>
            <person name="Swayne D.E."/>
        </authorList>
    </citation>
    <scope>NUCLEOTIDE SEQUENCE [LARGE SCALE GENOMIC DNA]</scope>
    <source>
        <strain evidence="2 3">CGMCC 1.12644</strain>
    </source>
</reference>
<dbReference type="InterPro" id="IPR013230">
    <property type="entry name" value="Peptidase_M15A_C"/>
</dbReference>
<evidence type="ECO:0000313" key="3">
    <source>
        <dbReference type="Proteomes" id="UP000192330"/>
    </source>
</evidence>
<evidence type="ECO:0000259" key="1">
    <source>
        <dbReference type="Pfam" id="PF08291"/>
    </source>
</evidence>
<dbReference type="Pfam" id="PF08291">
    <property type="entry name" value="Peptidase_M15_3"/>
    <property type="match status" value="1"/>
</dbReference>
<name>A0A1W2DVX2_9RHOB</name>
<dbReference type="InterPro" id="IPR009045">
    <property type="entry name" value="Zn_M74/Hedgehog-like"/>
</dbReference>
<dbReference type="STRING" id="1387277.SAMN06295998_11831"/>
<dbReference type="EMBL" id="FWYD01000018">
    <property type="protein sequence ID" value="SMD01168.1"/>
    <property type="molecule type" value="Genomic_DNA"/>
</dbReference>
<accession>A0A1W2DVX2</accession>
<proteinExistence type="predicted"/>
<keyword evidence="3" id="KW-1185">Reference proteome</keyword>
<evidence type="ECO:0000313" key="2">
    <source>
        <dbReference type="EMBL" id="SMD01168.1"/>
    </source>
</evidence>
<sequence>MTTTFCDHWRDVPEGIWRWPNFSPAEIACRGTGKLLVNTPALDKLQSLRDRLGKPLIVRSAYRSPEHNRAVGGATRSKHMLGAAFDIAM</sequence>
<organism evidence="2 3">
    <name type="scientific">Primorskyibacter flagellatus</name>
    <dbReference type="NCBI Taxonomy" id="1387277"/>
    <lineage>
        <taxon>Bacteria</taxon>
        <taxon>Pseudomonadati</taxon>
        <taxon>Pseudomonadota</taxon>
        <taxon>Alphaproteobacteria</taxon>
        <taxon>Rhodobacterales</taxon>
        <taxon>Roseobacteraceae</taxon>
        <taxon>Primorskyibacter</taxon>
    </lineage>
</organism>
<protein>
    <submittedName>
        <fullName evidence="2">Peptidase M15</fullName>
    </submittedName>
</protein>
<dbReference type="AlphaFoldDB" id="A0A1W2DVX2"/>
<gene>
    <name evidence="2" type="ORF">SAMN06295998_11831</name>
</gene>
<dbReference type="SUPFAM" id="SSF55166">
    <property type="entry name" value="Hedgehog/DD-peptidase"/>
    <property type="match status" value="1"/>
</dbReference>
<dbReference type="Proteomes" id="UP000192330">
    <property type="component" value="Unassembled WGS sequence"/>
</dbReference>
<feature type="domain" description="Peptidase M15A C-terminal" evidence="1">
    <location>
        <begin position="21"/>
        <end position="89"/>
    </location>
</feature>